<gene>
    <name evidence="1" type="ORF">WMY93_000081</name>
</gene>
<dbReference type="EMBL" id="JBBPFD010000001">
    <property type="protein sequence ID" value="KAK7944353.1"/>
    <property type="molecule type" value="Genomic_DNA"/>
</dbReference>
<keyword evidence="2" id="KW-1185">Reference proteome</keyword>
<proteinExistence type="predicted"/>
<organism evidence="1 2">
    <name type="scientific">Mugilogobius chulae</name>
    <name type="common">yellowstripe goby</name>
    <dbReference type="NCBI Taxonomy" id="88201"/>
    <lineage>
        <taxon>Eukaryota</taxon>
        <taxon>Metazoa</taxon>
        <taxon>Chordata</taxon>
        <taxon>Craniata</taxon>
        <taxon>Vertebrata</taxon>
        <taxon>Euteleostomi</taxon>
        <taxon>Actinopterygii</taxon>
        <taxon>Neopterygii</taxon>
        <taxon>Teleostei</taxon>
        <taxon>Neoteleostei</taxon>
        <taxon>Acanthomorphata</taxon>
        <taxon>Gobiaria</taxon>
        <taxon>Gobiiformes</taxon>
        <taxon>Gobioidei</taxon>
        <taxon>Gobiidae</taxon>
        <taxon>Gobionellinae</taxon>
        <taxon>Mugilogobius</taxon>
    </lineage>
</organism>
<comment type="caution">
    <text evidence="1">The sequence shown here is derived from an EMBL/GenBank/DDBJ whole genome shotgun (WGS) entry which is preliminary data.</text>
</comment>
<evidence type="ECO:0000313" key="2">
    <source>
        <dbReference type="Proteomes" id="UP001460270"/>
    </source>
</evidence>
<dbReference type="InterPro" id="IPR027417">
    <property type="entry name" value="P-loop_NTPase"/>
</dbReference>
<name>A0AAW0PZV8_9GOBI</name>
<dbReference type="AlphaFoldDB" id="A0AAW0PZV8"/>
<reference evidence="2" key="1">
    <citation type="submission" date="2024-04" db="EMBL/GenBank/DDBJ databases">
        <title>Salinicola lusitanus LLJ914,a marine bacterium isolated from the Okinawa Trough.</title>
        <authorList>
            <person name="Li J."/>
        </authorList>
    </citation>
    <scope>NUCLEOTIDE SEQUENCE [LARGE SCALE GENOMIC DNA]</scope>
</reference>
<protein>
    <submittedName>
        <fullName evidence="1">Uncharacterized protein</fullName>
    </submittedName>
</protein>
<dbReference type="Proteomes" id="UP001460270">
    <property type="component" value="Unassembled WGS sequence"/>
</dbReference>
<sequence length="237" mass="26797">MSELFLLYSLGWLNLRTGTFTVVGYLLYRFSQSRSDADLSQLPGLRIVLLRPCDGRHSSLADFLLGPAPSATDVPSKEPPLQSSKRTIVLNMGEITIIDTPALPGVTLDHRSRVREELHQDLDRITQATMELFGDDVADYIIPVITHKHNLSARKIEHLRRSQQGLCQQRLEVVNISSERSVDDQNTSRIGLLMRVAELKKMKGSFVHELQRREERVREELLTDMATALAAKLGHVY</sequence>
<evidence type="ECO:0000313" key="1">
    <source>
        <dbReference type="EMBL" id="KAK7944353.1"/>
    </source>
</evidence>
<accession>A0AAW0PZV8</accession>
<dbReference type="Gene3D" id="3.40.50.300">
    <property type="entry name" value="P-loop containing nucleotide triphosphate hydrolases"/>
    <property type="match status" value="1"/>
</dbReference>